<evidence type="ECO:0000313" key="3">
    <source>
        <dbReference type="EMBL" id="CAF0920636.1"/>
    </source>
</evidence>
<name>A0A818VUR2_9BILA</name>
<comment type="caution">
    <text evidence="4">The sequence shown here is derived from an EMBL/GenBank/DDBJ whole genome shotgun (WGS) entry which is preliminary data.</text>
</comment>
<keyword evidence="1" id="KW-0472">Membrane</keyword>
<evidence type="ECO:0000256" key="2">
    <source>
        <dbReference type="SAM" id="SignalP"/>
    </source>
</evidence>
<feature type="transmembrane region" description="Helical" evidence="1">
    <location>
        <begin position="273"/>
        <end position="297"/>
    </location>
</feature>
<protein>
    <submittedName>
        <fullName evidence="4">Uncharacterized protein</fullName>
    </submittedName>
</protein>
<gene>
    <name evidence="4" type="ORF">FNK824_LOCUS10157</name>
    <name evidence="3" type="ORF">SEV965_LOCUS6626</name>
</gene>
<reference evidence="4" key="1">
    <citation type="submission" date="2021-02" db="EMBL/GenBank/DDBJ databases">
        <authorList>
            <person name="Nowell W R."/>
        </authorList>
    </citation>
    <scope>NUCLEOTIDE SEQUENCE</scope>
</reference>
<dbReference type="EMBL" id="CAJOBE010001118">
    <property type="protein sequence ID" value="CAF3716084.1"/>
    <property type="molecule type" value="Genomic_DNA"/>
</dbReference>
<organism evidence="4 5">
    <name type="scientific">Rotaria sordida</name>
    <dbReference type="NCBI Taxonomy" id="392033"/>
    <lineage>
        <taxon>Eukaryota</taxon>
        <taxon>Metazoa</taxon>
        <taxon>Spiralia</taxon>
        <taxon>Gnathifera</taxon>
        <taxon>Rotifera</taxon>
        <taxon>Eurotatoria</taxon>
        <taxon>Bdelloidea</taxon>
        <taxon>Philodinida</taxon>
        <taxon>Philodinidae</taxon>
        <taxon>Rotaria</taxon>
    </lineage>
</organism>
<evidence type="ECO:0000256" key="1">
    <source>
        <dbReference type="SAM" id="Phobius"/>
    </source>
</evidence>
<proteinExistence type="predicted"/>
<dbReference type="Proteomes" id="UP000663889">
    <property type="component" value="Unassembled WGS sequence"/>
</dbReference>
<keyword evidence="1" id="KW-0812">Transmembrane</keyword>
<accession>A0A818VUR2</accession>
<dbReference type="Proteomes" id="UP000663874">
    <property type="component" value="Unassembled WGS sequence"/>
</dbReference>
<evidence type="ECO:0000313" key="4">
    <source>
        <dbReference type="EMBL" id="CAF3716084.1"/>
    </source>
</evidence>
<sequence length="312" mass="37473">MIFSYQFLLLLLLLFIFINTNEQYHIGIINHNTLWYIHCPQNNTRIINPPNNDQPLIPYQCPYPSLSIDILPIEVDFTFICRLQSRLIWIIVDLYQYNFWSWPINIQPLNISIKLNQNIQIKDYKSETTNYTNRFIIINAFYIPFESLEILLNEKIEILIEINQCSFYINYNSTWNDIIHKNCNSFQSKTLHVQYSYCDFFPNLIPIETTRELQVEIFDSTTTHISDFNVILSVDEQQTIESTTRFTNYHLIFDENYRKILSTLLIIRTKSNLLIYIFIFTIITLILLIIFFIYILCYHYHHRSNRQSSLLI</sequence>
<dbReference type="AlphaFoldDB" id="A0A818VUR2"/>
<evidence type="ECO:0000313" key="5">
    <source>
        <dbReference type="Proteomes" id="UP000663874"/>
    </source>
</evidence>
<dbReference type="EMBL" id="CAJNOU010000219">
    <property type="protein sequence ID" value="CAF0920636.1"/>
    <property type="molecule type" value="Genomic_DNA"/>
</dbReference>
<keyword evidence="2" id="KW-0732">Signal</keyword>
<feature type="chain" id="PRO_5036234344" evidence="2">
    <location>
        <begin position="24"/>
        <end position="312"/>
    </location>
</feature>
<feature type="signal peptide" evidence="2">
    <location>
        <begin position="1"/>
        <end position="23"/>
    </location>
</feature>
<keyword evidence="1" id="KW-1133">Transmembrane helix</keyword>